<evidence type="ECO:0000256" key="7">
    <source>
        <dbReference type="ARBA" id="ARBA00023163"/>
    </source>
</evidence>
<keyword evidence="12" id="KW-0175">Coiled coil</keyword>
<feature type="domain" description="HSF-type DNA-binding" evidence="15">
    <location>
        <begin position="207"/>
        <end position="231"/>
    </location>
</feature>
<dbReference type="Proteomes" id="UP000243975">
    <property type="component" value="Unassembled WGS sequence"/>
</dbReference>
<dbReference type="STRING" id="59895.A0A103YM29"/>
<accession>A0A103YM29</accession>
<keyword evidence="4" id="KW-0805">Transcription regulation</keyword>
<dbReference type="AlphaFoldDB" id="A0A103YM29"/>
<evidence type="ECO:0000313" key="16">
    <source>
        <dbReference type="EMBL" id="KVI11616.1"/>
    </source>
</evidence>
<evidence type="ECO:0000256" key="11">
    <source>
        <dbReference type="RuleBase" id="RU004020"/>
    </source>
</evidence>
<comment type="subcellular location">
    <subcellularLocation>
        <location evidence="1">Nucleus</location>
    </subcellularLocation>
</comment>
<evidence type="ECO:0000256" key="13">
    <source>
        <dbReference type="SAM" id="MobiDB-lite"/>
    </source>
</evidence>
<dbReference type="EMBL" id="LEKV01000068">
    <property type="protein sequence ID" value="KVI11616.1"/>
    <property type="molecule type" value="Genomic_DNA"/>
</dbReference>
<dbReference type="GO" id="GO:0000978">
    <property type="term" value="F:RNA polymerase II cis-regulatory region sequence-specific DNA binding"/>
    <property type="evidence" value="ECO:0007669"/>
    <property type="project" value="TreeGrafter"/>
</dbReference>
<dbReference type="InterPro" id="IPR036388">
    <property type="entry name" value="WH-like_DNA-bd_sf"/>
</dbReference>
<dbReference type="PANTHER" id="PTHR10015">
    <property type="entry name" value="HEAT SHOCK TRANSCRIPTION FACTOR"/>
    <property type="match status" value="1"/>
</dbReference>
<dbReference type="FunFam" id="1.10.10.10:FF:000057">
    <property type="entry name" value="Heat shock transcription factor 1"/>
    <property type="match status" value="1"/>
</dbReference>
<dbReference type="InterPro" id="IPR036390">
    <property type="entry name" value="WH_DNA-bd_sf"/>
</dbReference>
<keyword evidence="8" id="KW-0539">Nucleus</keyword>
<evidence type="ECO:0000256" key="3">
    <source>
        <dbReference type="ARBA" id="ARBA00022553"/>
    </source>
</evidence>
<dbReference type="PROSITE" id="PS00434">
    <property type="entry name" value="HSF_DOMAIN"/>
    <property type="match status" value="1"/>
</dbReference>
<evidence type="ECO:0000256" key="10">
    <source>
        <dbReference type="ARBA" id="ARBA00081483"/>
    </source>
</evidence>
<dbReference type="PROSITE" id="PS51257">
    <property type="entry name" value="PROKAR_LIPOPROTEIN"/>
    <property type="match status" value="1"/>
</dbReference>
<keyword evidence="3" id="KW-0597">Phosphoprotein</keyword>
<feature type="region of interest" description="Disordered" evidence="13">
    <location>
        <begin position="366"/>
        <end position="395"/>
    </location>
</feature>
<keyword evidence="17" id="KW-1185">Reference proteome</keyword>
<evidence type="ECO:0000256" key="5">
    <source>
        <dbReference type="ARBA" id="ARBA00023016"/>
    </source>
</evidence>
<dbReference type="GO" id="GO:0003700">
    <property type="term" value="F:DNA-binding transcription factor activity"/>
    <property type="evidence" value="ECO:0007669"/>
    <property type="project" value="InterPro"/>
</dbReference>
<comment type="function">
    <text evidence="9">DNA-binding protein that specifically binds heat shock promoter elements (HSE) and activates transcription.</text>
</comment>
<comment type="caution">
    <text evidence="16">The sequence shown here is derived from an EMBL/GenBank/DDBJ whole genome shotgun (WGS) entry which is preliminary data.</text>
</comment>
<dbReference type="Pfam" id="PF00447">
    <property type="entry name" value="HSF_DNA-bind"/>
    <property type="match status" value="1"/>
</dbReference>
<dbReference type="PANTHER" id="PTHR10015:SF376">
    <property type="entry name" value="HEAT SHOCK TRANSCRIPTION FACTOR A7A-RELATED"/>
    <property type="match status" value="1"/>
</dbReference>
<keyword evidence="14" id="KW-0472">Membrane</keyword>
<evidence type="ECO:0000256" key="8">
    <source>
        <dbReference type="ARBA" id="ARBA00023242"/>
    </source>
</evidence>
<evidence type="ECO:0000259" key="15">
    <source>
        <dbReference type="PROSITE" id="PS00434"/>
    </source>
</evidence>
<evidence type="ECO:0000256" key="9">
    <source>
        <dbReference type="ARBA" id="ARBA00055747"/>
    </source>
</evidence>
<proteinExistence type="inferred from homology"/>
<name>A0A103YM29_CYNCS</name>
<evidence type="ECO:0000256" key="12">
    <source>
        <dbReference type="SAM" id="Coils"/>
    </source>
</evidence>
<organism evidence="16 17">
    <name type="scientific">Cynara cardunculus var. scolymus</name>
    <name type="common">Globe artichoke</name>
    <name type="synonym">Cynara scolymus</name>
    <dbReference type="NCBI Taxonomy" id="59895"/>
    <lineage>
        <taxon>Eukaryota</taxon>
        <taxon>Viridiplantae</taxon>
        <taxon>Streptophyta</taxon>
        <taxon>Embryophyta</taxon>
        <taxon>Tracheophyta</taxon>
        <taxon>Spermatophyta</taxon>
        <taxon>Magnoliopsida</taxon>
        <taxon>eudicotyledons</taxon>
        <taxon>Gunneridae</taxon>
        <taxon>Pentapetalae</taxon>
        <taxon>asterids</taxon>
        <taxon>campanulids</taxon>
        <taxon>Asterales</taxon>
        <taxon>Asteraceae</taxon>
        <taxon>Carduoideae</taxon>
        <taxon>Cardueae</taxon>
        <taxon>Carduinae</taxon>
        <taxon>Cynara</taxon>
    </lineage>
</organism>
<evidence type="ECO:0000313" key="17">
    <source>
        <dbReference type="Proteomes" id="UP000243975"/>
    </source>
</evidence>
<feature type="transmembrane region" description="Helical" evidence="14">
    <location>
        <begin position="6"/>
        <end position="25"/>
    </location>
</feature>
<evidence type="ECO:0000256" key="1">
    <source>
        <dbReference type="ARBA" id="ARBA00004123"/>
    </source>
</evidence>
<protein>
    <recommendedName>
        <fullName evidence="10">Heat stress transcription factor</fullName>
    </recommendedName>
</protein>
<dbReference type="GO" id="GO:0005634">
    <property type="term" value="C:nucleus"/>
    <property type="evidence" value="ECO:0007669"/>
    <property type="project" value="UniProtKB-SubCell"/>
</dbReference>
<dbReference type="SMART" id="SM00415">
    <property type="entry name" value="HSF"/>
    <property type="match status" value="1"/>
</dbReference>
<comment type="similarity">
    <text evidence="2 11">Belongs to the HSF family.</text>
</comment>
<dbReference type="SUPFAM" id="SSF46785">
    <property type="entry name" value="Winged helix' DNA-binding domain"/>
    <property type="match status" value="1"/>
</dbReference>
<keyword evidence="6 16" id="KW-0238">DNA-binding</keyword>
<evidence type="ECO:0000256" key="4">
    <source>
        <dbReference type="ARBA" id="ARBA00023015"/>
    </source>
</evidence>
<evidence type="ECO:0000256" key="14">
    <source>
        <dbReference type="SAM" id="Phobius"/>
    </source>
</evidence>
<evidence type="ECO:0000256" key="2">
    <source>
        <dbReference type="ARBA" id="ARBA00006403"/>
    </source>
</evidence>
<gene>
    <name evidence="16" type="ORF">Ccrd_009974</name>
</gene>
<keyword evidence="7" id="KW-0804">Transcription</keyword>
<keyword evidence="14" id="KW-0812">Transmembrane</keyword>
<sequence>MEIRHLFIFVIVTYSCASITYACFLGHKWRVHVMSDISNDIVAHIKSGDDDLGNHTIRFDGKTLFYSYFWWGSRYQELAFFDTKIVDICAVPAFTNSDCYWSIRPGGFYKKIVDLEEFIMNPFYSVVKEEYPLSDGGSSSGTQVNKQSMMVQIPQPMEGLHDAGPPPFLTKIYDMVEDQTIDHIVSWSRGGQSFVVLDPYAFSTNLLPRHFKHNNFSSFVRQLNTYGFRKIDPDIWEFANEAFVRGQRHVLKNIKRRRAPNSQALFPQGVGSGIEVGTFGLDEVGRLKHEKQVLTMELMKLRQQQQNTRAQLQAMEVRLQGTEKKQQKMMSFLAKAMQNPDFIQKLVQNAKRKELEEAFMNHTRELRGVNNGEPSQTSGGSKLIKSEPEEFGDSSGFQVSELEALALEIQGFGRSKRNQEEERDEFEGGERELDDEFWEELFSERSDEQGGTITGDEDVDFLAEKLDFLGSNPK</sequence>
<dbReference type="Gene3D" id="1.10.10.10">
    <property type="entry name" value="Winged helix-like DNA-binding domain superfamily/Winged helix DNA-binding domain"/>
    <property type="match status" value="1"/>
</dbReference>
<feature type="coiled-coil region" evidence="12">
    <location>
        <begin position="284"/>
        <end position="325"/>
    </location>
</feature>
<dbReference type="GO" id="GO:0006357">
    <property type="term" value="P:regulation of transcription by RNA polymerase II"/>
    <property type="evidence" value="ECO:0007669"/>
    <property type="project" value="TreeGrafter"/>
</dbReference>
<keyword evidence="5 16" id="KW-0346">Stress response</keyword>
<dbReference type="Gramene" id="KVI11616">
    <property type="protein sequence ID" value="KVI11616"/>
    <property type="gene ID" value="Ccrd_009974"/>
</dbReference>
<dbReference type="GO" id="GO:0034605">
    <property type="term" value="P:cellular response to heat"/>
    <property type="evidence" value="ECO:0007669"/>
    <property type="project" value="TreeGrafter"/>
</dbReference>
<feature type="region of interest" description="Disordered" evidence="13">
    <location>
        <begin position="410"/>
        <end position="434"/>
    </location>
</feature>
<dbReference type="InterPro" id="IPR000232">
    <property type="entry name" value="HSF_DNA-bd"/>
</dbReference>
<dbReference type="OMA" id="CASITYA"/>
<keyword evidence="14" id="KW-1133">Transmembrane helix</keyword>
<dbReference type="PRINTS" id="PR00056">
    <property type="entry name" value="HSFDOMAIN"/>
</dbReference>
<evidence type="ECO:0000256" key="6">
    <source>
        <dbReference type="ARBA" id="ARBA00023125"/>
    </source>
</evidence>
<reference evidence="16 17" key="1">
    <citation type="journal article" date="2016" name="Sci. Rep.">
        <title>The genome sequence of the outbreeding globe artichoke constructed de novo incorporating a phase-aware low-pass sequencing strategy of F1 progeny.</title>
        <authorList>
            <person name="Scaglione D."/>
            <person name="Reyes-Chin-Wo S."/>
            <person name="Acquadro A."/>
            <person name="Froenicke L."/>
            <person name="Portis E."/>
            <person name="Beitel C."/>
            <person name="Tirone M."/>
            <person name="Mauro R."/>
            <person name="Lo Monaco A."/>
            <person name="Mauromicale G."/>
            <person name="Faccioli P."/>
            <person name="Cattivelli L."/>
            <person name="Rieseberg L."/>
            <person name="Michelmore R."/>
            <person name="Lanteri S."/>
        </authorList>
    </citation>
    <scope>NUCLEOTIDE SEQUENCE [LARGE SCALE GENOMIC DNA]</scope>
    <source>
        <strain evidence="16">2C</strain>
    </source>
</reference>